<dbReference type="EMBL" id="CAJHIA010000033">
    <property type="protein sequence ID" value="CAD6449143.1"/>
    <property type="molecule type" value="Genomic_DNA"/>
</dbReference>
<proteinExistence type="predicted"/>
<keyword evidence="2" id="KW-1185">Reference proteome</keyword>
<dbReference type="Proteomes" id="UP000624404">
    <property type="component" value="Unassembled WGS sequence"/>
</dbReference>
<reference evidence="1" key="1">
    <citation type="submission" date="2020-10" db="EMBL/GenBank/DDBJ databases">
        <authorList>
            <person name="Kusch S."/>
        </authorList>
    </citation>
    <scope>NUCLEOTIDE SEQUENCE</scope>
    <source>
        <strain evidence="1">SwB9</strain>
    </source>
</reference>
<protein>
    <submittedName>
        <fullName evidence="1">54828283-ebdc-4a55-b692-6545038b8b21</fullName>
    </submittedName>
</protein>
<comment type="caution">
    <text evidence="1">The sequence shown here is derived from an EMBL/GenBank/DDBJ whole genome shotgun (WGS) entry which is preliminary data.</text>
</comment>
<name>A0A8H2W1Y8_9HELO</name>
<organism evidence="1 2">
    <name type="scientific">Sclerotinia trifoliorum</name>
    <dbReference type="NCBI Taxonomy" id="28548"/>
    <lineage>
        <taxon>Eukaryota</taxon>
        <taxon>Fungi</taxon>
        <taxon>Dikarya</taxon>
        <taxon>Ascomycota</taxon>
        <taxon>Pezizomycotina</taxon>
        <taxon>Leotiomycetes</taxon>
        <taxon>Helotiales</taxon>
        <taxon>Sclerotiniaceae</taxon>
        <taxon>Sclerotinia</taxon>
    </lineage>
</organism>
<sequence length="104" mass="11784">MFALHFLTRRYRILILLPIFFPAGTSIKINERAIFGTLTLYTGCSVSLTFCKFRPSQLRQVDETFYAGTGDDLNATRETLCWPELEIGACCSEFKSPSISRGDF</sequence>
<gene>
    <name evidence="1" type="ORF">SCLTRI_LOCUS8936</name>
</gene>
<dbReference type="AlphaFoldDB" id="A0A8H2W1Y8"/>
<evidence type="ECO:0000313" key="2">
    <source>
        <dbReference type="Proteomes" id="UP000624404"/>
    </source>
</evidence>
<accession>A0A8H2W1Y8</accession>
<evidence type="ECO:0000313" key="1">
    <source>
        <dbReference type="EMBL" id="CAD6449143.1"/>
    </source>
</evidence>